<keyword evidence="2" id="KW-1185">Reference proteome</keyword>
<accession>A0A2S7U0R3</accession>
<proteinExistence type="predicted"/>
<dbReference type="Proteomes" id="UP000239907">
    <property type="component" value="Unassembled WGS sequence"/>
</dbReference>
<evidence type="ECO:0000313" key="1">
    <source>
        <dbReference type="EMBL" id="PQJ27984.1"/>
    </source>
</evidence>
<name>A0A2S7U0R3_9BACT</name>
<dbReference type="AlphaFoldDB" id="A0A2S7U0R3"/>
<sequence length="261" mass="29404">MLLPAFAVGSGLLVSLIVLLFFTDLGPVEQVHPVEVARVENRVQTSKAVVAPTAAEVKELLTQLSQAKTLSEVTQWLRDVPDLQTKLANYYKSGEVSVSGPVNVFEVKGFSNKTGFYPFRALLDDGVSRAGVVSQNSSENWVVDWESYVGYCDISWDELPKLQPKQPSLVRAIRERNEYYNQGFNSKEWQSFKLSYPKSEKTLIGYVRRNDYSINQLLPIGNRFGAMKVTLKIHYPKNVSDPRLVIIDEVIAADWIVTKTK</sequence>
<gene>
    <name evidence="1" type="ORF">BSZ32_05360</name>
</gene>
<reference evidence="1 2" key="1">
    <citation type="submission" date="2016-12" db="EMBL/GenBank/DDBJ databases">
        <title>Study of bacterial adaptation to deep sea.</title>
        <authorList>
            <person name="Song J."/>
            <person name="Yoshizawa S."/>
            <person name="Kogure K."/>
        </authorList>
    </citation>
    <scope>NUCLEOTIDE SEQUENCE [LARGE SCALE GENOMIC DNA]</scope>
    <source>
        <strain evidence="1 2">SAORIC-165</strain>
    </source>
</reference>
<organism evidence="1 2">
    <name type="scientific">Rubritalea profundi</name>
    <dbReference type="NCBI Taxonomy" id="1658618"/>
    <lineage>
        <taxon>Bacteria</taxon>
        <taxon>Pseudomonadati</taxon>
        <taxon>Verrucomicrobiota</taxon>
        <taxon>Verrucomicrobiia</taxon>
        <taxon>Verrucomicrobiales</taxon>
        <taxon>Rubritaleaceae</taxon>
        <taxon>Rubritalea</taxon>
    </lineage>
</organism>
<evidence type="ECO:0000313" key="2">
    <source>
        <dbReference type="Proteomes" id="UP000239907"/>
    </source>
</evidence>
<dbReference type="EMBL" id="MQWA01000001">
    <property type="protein sequence ID" value="PQJ27984.1"/>
    <property type="molecule type" value="Genomic_DNA"/>
</dbReference>
<dbReference type="RefSeq" id="WP_105042479.1">
    <property type="nucleotide sequence ID" value="NZ_MQWA01000001.1"/>
</dbReference>
<protein>
    <submittedName>
        <fullName evidence="1">Uncharacterized protein</fullName>
    </submittedName>
</protein>
<comment type="caution">
    <text evidence="1">The sequence shown here is derived from an EMBL/GenBank/DDBJ whole genome shotgun (WGS) entry which is preliminary data.</text>
</comment>